<sequence length="209" mass="24023">YGSKEDEANKIDNSKYLNYVQQDQLLVAWLLASMSTPILTKMVGLKNAHQIWMRLEVYFASHTRATIKMKLAEIHTEGRVNKYLLEIKKIVDSLAVIGTVLFEKDHIDAILNGLPEDFDGFVTSVISRLNPYTVDEIQKKGLRKELYFVRDKVMKGEIQVIHLPARFKVADILTKSLSSFQFEEFRHKLMVTSKNNMSLRGDVKDSNKS</sequence>
<dbReference type="AlphaFoldDB" id="A0A151QZU5"/>
<dbReference type="Gramene" id="C.cajan_44101.t">
    <property type="protein sequence ID" value="C.cajan_44101.t"/>
    <property type="gene ID" value="C.cajan_44101"/>
</dbReference>
<reference evidence="1" key="1">
    <citation type="journal article" date="2012" name="Nat. Biotechnol.">
        <title>Draft genome sequence of pigeonpea (Cajanus cajan), an orphan legume crop of resource-poor farmers.</title>
        <authorList>
            <person name="Varshney R.K."/>
            <person name="Chen W."/>
            <person name="Li Y."/>
            <person name="Bharti A.K."/>
            <person name="Saxena R.K."/>
            <person name="Schlueter J.A."/>
            <person name="Donoghue M.T."/>
            <person name="Azam S."/>
            <person name="Fan G."/>
            <person name="Whaley A.M."/>
            <person name="Farmer A.D."/>
            <person name="Sheridan J."/>
            <person name="Iwata A."/>
            <person name="Tuteja R."/>
            <person name="Penmetsa R.V."/>
            <person name="Wu W."/>
            <person name="Upadhyaya H.D."/>
            <person name="Yang S.P."/>
            <person name="Shah T."/>
            <person name="Saxena K.B."/>
            <person name="Michael T."/>
            <person name="McCombie W.R."/>
            <person name="Yang B."/>
            <person name="Zhang G."/>
            <person name="Yang H."/>
            <person name="Wang J."/>
            <person name="Spillane C."/>
            <person name="Cook D.R."/>
            <person name="May G.D."/>
            <person name="Xu X."/>
            <person name="Jackson S.A."/>
        </authorList>
    </citation>
    <scope>NUCLEOTIDE SEQUENCE [LARGE SCALE GENOMIC DNA]</scope>
</reference>
<keyword evidence="2" id="KW-1185">Reference proteome</keyword>
<gene>
    <name evidence="1" type="ORF">KK1_043166</name>
</gene>
<evidence type="ECO:0000313" key="1">
    <source>
        <dbReference type="EMBL" id="KYP35779.1"/>
    </source>
</evidence>
<name>A0A151QZU5_CAJCA</name>
<dbReference type="Pfam" id="PF14223">
    <property type="entry name" value="Retrotran_gag_2"/>
    <property type="match status" value="1"/>
</dbReference>
<proteinExistence type="predicted"/>
<organism evidence="1 2">
    <name type="scientific">Cajanus cajan</name>
    <name type="common">Pigeon pea</name>
    <name type="synonym">Cajanus indicus</name>
    <dbReference type="NCBI Taxonomy" id="3821"/>
    <lineage>
        <taxon>Eukaryota</taxon>
        <taxon>Viridiplantae</taxon>
        <taxon>Streptophyta</taxon>
        <taxon>Embryophyta</taxon>
        <taxon>Tracheophyta</taxon>
        <taxon>Spermatophyta</taxon>
        <taxon>Magnoliopsida</taxon>
        <taxon>eudicotyledons</taxon>
        <taxon>Gunneridae</taxon>
        <taxon>Pentapetalae</taxon>
        <taxon>rosids</taxon>
        <taxon>fabids</taxon>
        <taxon>Fabales</taxon>
        <taxon>Fabaceae</taxon>
        <taxon>Papilionoideae</taxon>
        <taxon>50 kb inversion clade</taxon>
        <taxon>NPAAA clade</taxon>
        <taxon>indigoferoid/millettioid clade</taxon>
        <taxon>Phaseoleae</taxon>
        <taxon>Cajanus</taxon>
    </lineage>
</organism>
<evidence type="ECO:0008006" key="3">
    <source>
        <dbReference type="Google" id="ProtNLM"/>
    </source>
</evidence>
<accession>A0A151QZU5</accession>
<feature type="non-terminal residue" evidence="1">
    <location>
        <position position="1"/>
    </location>
</feature>
<evidence type="ECO:0000313" key="2">
    <source>
        <dbReference type="Proteomes" id="UP000075243"/>
    </source>
</evidence>
<dbReference type="PANTHER" id="PTHR47481">
    <property type="match status" value="1"/>
</dbReference>
<dbReference type="Proteomes" id="UP000075243">
    <property type="component" value="Unassembled WGS sequence"/>
</dbReference>
<dbReference type="PANTHER" id="PTHR47481:SF31">
    <property type="entry name" value="OS01G0873500 PROTEIN"/>
    <property type="match status" value="1"/>
</dbReference>
<dbReference type="EMBL" id="KQ484317">
    <property type="protein sequence ID" value="KYP35779.1"/>
    <property type="molecule type" value="Genomic_DNA"/>
</dbReference>
<protein>
    <recommendedName>
        <fullName evidence="3">Retrovirus-related Pol polyprotein from transposon TNT 1-94</fullName>
    </recommendedName>
</protein>